<evidence type="ECO:0000256" key="5">
    <source>
        <dbReference type="ARBA" id="ARBA00022692"/>
    </source>
</evidence>
<reference evidence="14" key="3">
    <citation type="submission" date="2021-09" db="EMBL/GenBank/DDBJ databases">
        <authorList>
            <person name="Gilroy R."/>
        </authorList>
    </citation>
    <scope>NUCLEOTIDE SEQUENCE</scope>
    <source>
        <strain evidence="14">578</strain>
    </source>
</reference>
<comment type="subcellular location">
    <subcellularLocation>
        <location evidence="1">Membrane</location>
        <topology evidence="1">Multi-pass membrane protein</topology>
    </subcellularLocation>
</comment>
<keyword evidence="4 12" id="KW-0808">Transferase</keyword>
<name>A0A261FAN1_9BIFI</name>
<dbReference type="InterPro" id="IPR004570">
    <property type="entry name" value="Phosphatidylglycerol_P_synth"/>
</dbReference>
<evidence type="ECO:0000256" key="2">
    <source>
        <dbReference type="ARBA" id="ARBA00010441"/>
    </source>
</evidence>
<gene>
    <name evidence="14" type="primary">pgsA</name>
    <name evidence="15" type="ORF">AEAE_0642</name>
    <name evidence="14" type="ORF">K8U78_03865</name>
</gene>
<dbReference type="InterPro" id="IPR043130">
    <property type="entry name" value="CDP-OH_PTrfase_TM_dom"/>
</dbReference>
<feature type="transmembrane region" description="Helical" evidence="13">
    <location>
        <begin position="163"/>
        <end position="179"/>
    </location>
</feature>
<sequence length="238" mass="26373">MSQVNPQADQSQNAPEAHGDSRAAQILSQWKTPANITTTIRIFMVIITLVLAGLAGPWGAKNYALEWVAAVLFIIAASTDKVDGYLARSRHEVTDLGKLLDPIADKLLICSVLILFSINGQLWWWVTILFLVRELGITIWRFFAVSEANVVVAANWAGKLKTVFECISTSMLLVPLWQFDPKFPFTHGGTSLVFNSWSVWYLLLTYVVTGIALVLCLYSGANYLIGFHKAQKAAQAQK</sequence>
<evidence type="ECO:0000256" key="12">
    <source>
        <dbReference type="RuleBase" id="RU003750"/>
    </source>
</evidence>
<protein>
    <recommendedName>
        <fullName evidence="11">CDP-diacylglycerol--glycerol-3-phosphate 3-phosphatidyltransferase</fullName>
        <ecNumber evidence="11">2.7.8.5</ecNumber>
    </recommendedName>
</protein>
<dbReference type="EC" id="2.7.8.5" evidence="11"/>
<keyword evidence="6 13" id="KW-1133">Transmembrane helix</keyword>
<dbReference type="InterPro" id="IPR048254">
    <property type="entry name" value="CDP_ALCOHOL_P_TRANSF_CS"/>
</dbReference>
<dbReference type="Pfam" id="PF01066">
    <property type="entry name" value="CDP-OH_P_transf"/>
    <property type="match status" value="1"/>
</dbReference>
<keyword evidence="5 13" id="KW-0812">Transmembrane</keyword>
<keyword evidence="16" id="KW-1185">Reference proteome</keyword>
<evidence type="ECO:0000256" key="9">
    <source>
        <dbReference type="ARBA" id="ARBA00023209"/>
    </source>
</evidence>
<comment type="caution">
    <text evidence="15">The sequence shown here is derived from an EMBL/GenBank/DDBJ whole genome shotgun (WGS) entry which is preliminary data.</text>
</comment>
<dbReference type="NCBIfam" id="TIGR00560">
    <property type="entry name" value="pgsA"/>
    <property type="match status" value="1"/>
</dbReference>
<evidence type="ECO:0000256" key="13">
    <source>
        <dbReference type="SAM" id="Phobius"/>
    </source>
</evidence>
<keyword evidence="9" id="KW-0594">Phospholipid biosynthesis</keyword>
<evidence type="ECO:0000313" key="16">
    <source>
        <dbReference type="Proteomes" id="UP000228976"/>
    </source>
</evidence>
<comment type="similarity">
    <text evidence="2 12">Belongs to the CDP-alcohol phosphatidyltransferase class-I family.</text>
</comment>
<dbReference type="PIRSF" id="PIRSF000847">
    <property type="entry name" value="Phos_ph_gly_syn"/>
    <property type="match status" value="1"/>
</dbReference>
<dbReference type="PANTHER" id="PTHR14269">
    <property type="entry name" value="CDP-DIACYLGLYCEROL--GLYCEROL-3-PHOSPHATE 3-PHOSPHATIDYLTRANSFERASE-RELATED"/>
    <property type="match status" value="1"/>
</dbReference>
<evidence type="ECO:0000256" key="11">
    <source>
        <dbReference type="NCBIfam" id="TIGR00560"/>
    </source>
</evidence>
<evidence type="ECO:0000256" key="6">
    <source>
        <dbReference type="ARBA" id="ARBA00022989"/>
    </source>
</evidence>
<reference evidence="14" key="2">
    <citation type="journal article" date="2021" name="PeerJ">
        <title>Extensive microbial diversity within the chicken gut microbiome revealed by metagenomics and culture.</title>
        <authorList>
            <person name="Gilroy R."/>
            <person name="Ravi A."/>
            <person name="Getino M."/>
            <person name="Pursley I."/>
            <person name="Horton D.L."/>
            <person name="Alikhan N.F."/>
            <person name="Baker D."/>
            <person name="Gharbi K."/>
            <person name="Hall N."/>
            <person name="Watson M."/>
            <person name="Adriaenssens E.M."/>
            <person name="Foster-Nyarko E."/>
            <person name="Jarju S."/>
            <person name="Secka A."/>
            <person name="Antonio M."/>
            <person name="Oren A."/>
            <person name="Chaudhuri R.R."/>
            <person name="La Ragione R."/>
            <person name="Hildebrand F."/>
            <person name="Pallen M.J."/>
        </authorList>
    </citation>
    <scope>NUCLEOTIDE SEQUENCE</scope>
    <source>
        <strain evidence="14">578</strain>
    </source>
</reference>
<evidence type="ECO:0000256" key="8">
    <source>
        <dbReference type="ARBA" id="ARBA00023136"/>
    </source>
</evidence>
<dbReference type="GO" id="GO:0046474">
    <property type="term" value="P:glycerophospholipid biosynthetic process"/>
    <property type="evidence" value="ECO:0007669"/>
    <property type="project" value="TreeGrafter"/>
</dbReference>
<dbReference type="OrthoDB" id="9796672at2"/>
<dbReference type="PANTHER" id="PTHR14269:SF62">
    <property type="entry name" value="CDP-DIACYLGLYCEROL--GLYCEROL-3-PHOSPHATE 3-PHOSPHATIDYLTRANSFERASE 1, CHLOROPLASTIC"/>
    <property type="match status" value="1"/>
</dbReference>
<feature type="transmembrane region" description="Helical" evidence="13">
    <location>
        <begin position="199"/>
        <end position="225"/>
    </location>
</feature>
<evidence type="ECO:0000313" key="14">
    <source>
        <dbReference type="EMBL" id="HJF18277.1"/>
    </source>
</evidence>
<evidence type="ECO:0000256" key="1">
    <source>
        <dbReference type="ARBA" id="ARBA00004141"/>
    </source>
</evidence>
<dbReference type="EMBL" id="DYWK01000006">
    <property type="protein sequence ID" value="HJF18277.1"/>
    <property type="molecule type" value="Genomic_DNA"/>
</dbReference>
<reference evidence="15 16" key="1">
    <citation type="journal article" date="2017" name="BMC Genomics">
        <title>Comparative genomic and phylogenomic analyses of the Bifidobacteriaceae family.</title>
        <authorList>
            <person name="Lugli G.A."/>
            <person name="Milani C."/>
            <person name="Turroni F."/>
            <person name="Duranti S."/>
            <person name="Mancabelli L."/>
            <person name="Mangifesta M."/>
            <person name="Ferrario C."/>
            <person name="Modesto M."/>
            <person name="Mattarelli P."/>
            <person name="Jiri K."/>
            <person name="van Sinderen D."/>
            <person name="Ventura M."/>
        </authorList>
    </citation>
    <scope>NUCLEOTIDE SEQUENCE [LARGE SCALE GENOMIC DNA]</scope>
    <source>
        <strain evidence="15 16">LMG 21773</strain>
    </source>
</reference>
<dbReference type="GO" id="GO:0016020">
    <property type="term" value="C:membrane"/>
    <property type="evidence" value="ECO:0007669"/>
    <property type="project" value="UniProtKB-SubCell"/>
</dbReference>
<accession>A0A261FAN1</accession>
<keyword evidence="8 13" id="KW-0472">Membrane</keyword>
<evidence type="ECO:0000256" key="10">
    <source>
        <dbReference type="ARBA" id="ARBA00023264"/>
    </source>
</evidence>
<dbReference type="RefSeq" id="WP_094689714.1">
    <property type="nucleotide sequence ID" value="NZ_JACBYZ010000001.1"/>
</dbReference>
<dbReference type="Proteomes" id="UP000715651">
    <property type="component" value="Unassembled WGS sequence"/>
</dbReference>
<proteinExistence type="inferred from homology"/>
<keyword evidence="3" id="KW-0444">Lipid biosynthesis</keyword>
<dbReference type="InterPro" id="IPR050324">
    <property type="entry name" value="CDP-alcohol_PTase-I"/>
</dbReference>
<organism evidence="15 16">
    <name type="scientific">Aeriscardovia aeriphila</name>
    <dbReference type="NCBI Taxonomy" id="218139"/>
    <lineage>
        <taxon>Bacteria</taxon>
        <taxon>Bacillati</taxon>
        <taxon>Actinomycetota</taxon>
        <taxon>Actinomycetes</taxon>
        <taxon>Bifidobacteriales</taxon>
        <taxon>Bifidobacteriaceae</taxon>
        <taxon>Aeriscardovia</taxon>
    </lineage>
</organism>
<dbReference type="AlphaFoldDB" id="A0A261FAN1"/>
<dbReference type="InterPro" id="IPR000462">
    <property type="entry name" value="CDP-OH_P_trans"/>
</dbReference>
<dbReference type="UniPathway" id="UPA00085"/>
<dbReference type="GO" id="GO:0008444">
    <property type="term" value="F:CDP-diacylglycerol-glycerol-3-phosphate 3-phosphatidyltransferase activity"/>
    <property type="evidence" value="ECO:0007669"/>
    <property type="project" value="UniProtKB-UniRule"/>
</dbReference>
<dbReference type="Gene3D" id="1.20.120.1760">
    <property type="match status" value="1"/>
</dbReference>
<keyword evidence="10" id="KW-1208">Phospholipid metabolism</keyword>
<evidence type="ECO:0000256" key="7">
    <source>
        <dbReference type="ARBA" id="ARBA00023098"/>
    </source>
</evidence>
<dbReference type="EMBL" id="MWWU01000002">
    <property type="protein sequence ID" value="OZG56154.1"/>
    <property type="molecule type" value="Genomic_DNA"/>
</dbReference>
<evidence type="ECO:0000256" key="3">
    <source>
        <dbReference type="ARBA" id="ARBA00022516"/>
    </source>
</evidence>
<keyword evidence="7" id="KW-0443">Lipid metabolism</keyword>
<feature type="transmembrane region" description="Helical" evidence="13">
    <location>
        <begin position="40"/>
        <end position="58"/>
    </location>
</feature>
<evidence type="ECO:0000313" key="15">
    <source>
        <dbReference type="EMBL" id="OZG56154.1"/>
    </source>
</evidence>
<evidence type="ECO:0000256" key="4">
    <source>
        <dbReference type="ARBA" id="ARBA00022679"/>
    </source>
</evidence>
<dbReference type="PROSITE" id="PS00379">
    <property type="entry name" value="CDP_ALCOHOL_P_TRANSF"/>
    <property type="match status" value="1"/>
</dbReference>
<dbReference type="Proteomes" id="UP000228976">
    <property type="component" value="Unassembled WGS sequence"/>
</dbReference>